<comment type="caution">
    <text evidence="2">The sequence shown here is derived from an EMBL/GenBank/DDBJ whole genome shotgun (WGS) entry which is preliminary data.</text>
</comment>
<proteinExistence type="predicted"/>
<evidence type="ECO:0000313" key="2">
    <source>
        <dbReference type="EMBL" id="GGI65425.1"/>
    </source>
</evidence>
<reference evidence="2" key="1">
    <citation type="journal article" date="2014" name="Int. J. Syst. Evol. Microbiol.">
        <title>Complete genome sequence of Corynebacterium casei LMG S-19264T (=DSM 44701T), isolated from a smear-ripened cheese.</title>
        <authorList>
            <consortium name="US DOE Joint Genome Institute (JGI-PGF)"/>
            <person name="Walter F."/>
            <person name="Albersmeier A."/>
            <person name="Kalinowski J."/>
            <person name="Ruckert C."/>
        </authorList>
    </citation>
    <scope>NUCLEOTIDE SEQUENCE</scope>
    <source>
        <strain evidence="2">CCM 8433</strain>
    </source>
</reference>
<gene>
    <name evidence="2" type="ORF">GCM10011482_10790</name>
</gene>
<feature type="transmembrane region" description="Helical" evidence="1">
    <location>
        <begin position="289"/>
        <end position="307"/>
    </location>
</feature>
<keyword evidence="3" id="KW-1185">Reference proteome</keyword>
<dbReference type="PANTHER" id="PTHR37305">
    <property type="entry name" value="INTEGRAL MEMBRANE PROTEIN-RELATED"/>
    <property type="match status" value="1"/>
</dbReference>
<name>A0A917JDV3_9ENTE</name>
<sequence length="374" mass="43097">MKWEIEKLRSKKINALPPLLFLLLLLIPCAMQLTLSQNSREEQRALNIEATRVANEQEIERLHQNNGNQNRIETLEEKSVLYTQQLDAIEQYNNRNQLQAESRIAKIDYEEMFASKQSGPSVDEQKILVAKLDYFIENDMTIFDPLHSQQLPLVNYLLYFSQMIPFVAVWGIALLFLSKFFTDESTDKTIAWNWLVPRNPFNILQQKSLIYGLWIQLSLLLPLGAVSGAIGIWNGWGDRQYPLFFIDQQQNVAMKLAGQYLLQLLFGTFLLMIFLTSLCALIAAICHNYPLTLGIAFGFSLLSTWLSNDRLAASGFYPGNFFQMPKFIAVNQTTTIYQMYIALVLFSFIFFLLLKIVTQQKEKGRGRGFFRISP</sequence>
<feature type="transmembrane region" description="Helical" evidence="1">
    <location>
        <begin position="156"/>
        <end position="177"/>
    </location>
</feature>
<keyword evidence="1" id="KW-0472">Membrane</keyword>
<organism evidence="2 3">
    <name type="scientific">Enterococcus alcedinis</name>
    <dbReference type="NCBI Taxonomy" id="1274384"/>
    <lineage>
        <taxon>Bacteria</taxon>
        <taxon>Bacillati</taxon>
        <taxon>Bacillota</taxon>
        <taxon>Bacilli</taxon>
        <taxon>Lactobacillales</taxon>
        <taxon>Enterococcaceae</taxon>
        <taxon>Enterococcus</taxon>
    </lineage>
</organism>
<feature type="transmembrane region" description="Helical" evidence="1">
    <location>
        <begin position="337"/>
        <end position="357"/>
    </location>
</feature>
<evidence type="ECO:0000256" key="1">
    <source>
        <dbReference type="SAM" id="Phobius"/>
    </source>
</evidence>
<dbReference type="PANTHER" id="PTHR37305:SF1">
    <property type="entry name" value="MEMBRANE PROTEIN"/>
    <property type="match status" value="1"/>
</dbReference>
<protein>
    <submittedName>
        <fullName evidence="2">Uncharacterized protein</fullName>
    </submittedName>
</protein>
<keyword evidence="1" id="KW-1133">Transmembrane helix</keyword>
<feature type="transmembrane region" description="Helical" evidence="1">
    <location>
        <begin position="260"/>
        <end position="282"/>
    </location>
</feature>
<dbReference type="RefSeq" id="WP_188367260.1">
    <property type="nucleotide sequence ID" value="NZ_BMDT01000003.1"/>
</dbReference>
<evidence type="ECO:0000313" key="3">
    <source>
        <dbReference type="Proteomes" id="UP000622610"/>
    </source>
</evidence>
<dbReference type="AlphaFoldDB" id="A0A917JDV3"/>
<reference evidence="2" key="2">
    <citation type="submission" date="2020-09" db="EMBL/GenBank/DDBJ databases">
        <authorList>
            <person name="Sun Q."/>
            <person name="Sedlacek I."/>
        </authorList>
    </citation>
    <scope>NUCLEOTIDE SEQUENCE</scope>
    <source>
        <strain evidence="2">CCM 8433</strain>
    </source>
</reference>
<keyword evidence="1" id="KW-0812">Transmembrane</keyword>
<feature type="transmembrane region" description="Helical" evidence="1">
    <location>
        <begin position="208"/>
        <end position="233"/>
    </location>
</feature>
<accession>A0A917JDV3</accession>
<dbReference type="Proteomes" id="UP000622610">
    <property type="component" value="Unassembled WGS sequence"/>
</dbReference>
<dbReference type="EMBL" id="BMDT01000003">
    <property type="protein sequence ID" value="GGI65425.1"/>
    <property type="molecule type" value="Genomic_DNA"/>
</dbReference>